<evidence type="ECO:0000256" key="1">
    <source>
        <dbReference type="ARBA" id="ARBA00022536"/>
    </source>
</evidence>
<evidence type="ECO:0000256" key="4">
    <source>
        <dbReference type="ARBA" id="ARBA00022737"/>
    </source>
</evidence>
<evidence type="ECO:0000256" key="2">
    <source>
        <dbReference type="ARBA" id="ARBA00022670"/>
    </source>
</evidence>
<evidence type="ECO:0000259" key="14">
    <source>
        <dbReference type="PROSITE" id="PS50240"/>
    </source>
</evidence>
<evidence type="ECO:0000256" key="8">
    <source>
        <dbReference type="ARBA" id="ARBA00023180"/>
    </source>
</evidence>
<evidence type="ECO:0000313" key="18">
    <source>
        <dbReference type="Proteomes" id="UP000275408"/>
    </source>
</evidence>
<dbReference type="PANTHER" id="PTHR46513">
    <property type="entry name" value="VITELLOGENIN RECEPTOR-LIKE PROTEIN-RELATED-RELATED"/>
    <property type="match status" value="1"/>
</dbReference>
<reference evidence="17 18" key="1">
    <citation type="journal article" date="2018" name="Sci. Rep.">
        <title>Comparative analysis of the Pocillopora damicornis genome highlights role of immune system in coral evolution.</title>
        <authorList>
            <person name="Cunning R."/>
            <person name="Bay R.A."/>
            <person name="Gillette P."/>
            <person name="Baker A.C."/>
            <person name="Traylor-Knowles N."/>
        </authorList>
    </citation>
    <scope>NUCLEOTIDE SEQUENCE [LARGE SCALE GENOMIC DNA]</scope>
    <source>
        <strain evidence="17">RSMAS</strain>
        <tissue evidence="17">Whole animal</tissue>
    </source>
</reference>
<dbReference type="PROSITE" id="PS00135">
    <property type="entry name" value="TRYPSIN_SER"/>
    <property type="match status" value="1"/>
</dbReference>
<accession>A0A3M6TEV7</accession>
<comment type="caution">
    <text evidence="9">Lacks conserved residue(s) required for the propagation of feature annotation.</text>
</comment>
<dbReference type="InterPro" id="IPR007110">
    <property type="entry name" value="Ig-like_dom"/>
</dbReference>
<keyword evidence="18" id="KW-1185">Reference proteome</keyword>
<dbReference type="InterPro" id="IPR009003">
    <property type="entry name" value="Peptidase_S1_PA"/>
</dbReference>
<dbReference type="InterPro" id="IPR013783">
    <property type="entry name" value="Ig-like_fold"/>
</dbReference>
<keyword evidence="2 11" id="KW-0645">Protease</keyword>
<dbReference type="CDD" id="cd00190">
    <property type="entry name" value="Tryp_SPc"/>
    <property type="match status" value="1"/>
</dbReference>
<keyword evidence="6 11" id="KW-0720">Serine protease</keyword>
<evidence type="ECO:0000313" key="17">
    <source>
        <dbReference type="EMBL" id="RMX39936.1"/>
    </source>
</evidence>
<dbReference type="STRING" id="46731.A0A3M6TEV7"/>
<dbReference type="Pfam" id="PF14670">
    <property type="entry name" value="FXa_inhibition"/>
    <property type="match status" value="1"/>
</dbReference>
<feature type="repeat" description="LDL-receptor class B" evidence="10">
    <location>
        <begin position="757"/>
        <end position="800"/>
    </location>
</feature>
<keyword evidence="5 11" id="KW-0378">Hydrolase</keyword>
<dbReference type="PROSITE" id="PS51120">
    <property type="entry name" value="LDLRB"/>
    <property type="match status" value="4"/>
</dbReference>
<dbReference type="InterPro" id="IPR036179">
    <property type="entry name" value="Ig-like_dom_sf"/>
</dbReference>
<dbReference type="GO" id="GO:0042813">
    <property type="term" value="F:Wnt receptor activity"/>
    <property type="evidence" value="ECO:0007669"/>
    <property type="project" value="TreeGrafter"/>
</dbReference>
<feature type="chain" id="PRO_5018305040" evidence="13">
    <location>
        <begin position="18"/>
        <end position="1398"/>
    </location>
</feature>
<sequence length="1398" mass="155843">MFLLWALLSSCVVIAHALDEDIEIINSDFGHVLDDLDPLQIPTIDEKVSVVERSIPSDTATRVRRQTISVDMGGGLKVQDLTVKQDCDGILLQWNRLNLPHSPKKPTQNSEFSHFNIYRKTTYFNDVSGMTPYVSGRQDASLQNPGKTSYKDLHPPLGVDLYYAVTIVDGEGQQETLVDARKVSFVGSVKKTGALYKLVPGFLSQRGKVLHHSTAWNPKRNEYLVAFDFDVDGDNLPDQLFALRVDTNARIVDKRMLNFTANLNGKAANQGWPSVAYNDRADEFMIVFQFRSGVWQYFHDKYIIISQRVRSWQTERAAGPSLFVKATGKGGSSDWVDAMNVLIKYNSVTGGYVGAVVLSHSRKEVIGLFADARGKVLKSDPVCSFRGNAHEPNIFVDSKRNEFYFTCTVQGGGVSNADFNLRPGLNMVVLTKRDANGVHASNTETADTKNFVGYTNNTHAKTSGYYNERTDRLILFWEDTDSGKPFIGTASVLVTRKRYVREVKPYSCLATRRVRAPSAVYFPTTGNHMLFWQEQGRGTWVIGGELLQGNLQLAFGRMQKDPITLYNSKSRKAFVTWQEAGVVLSYHVEEARRPLCDPPCMSQWTCTLQDTCVSSTGDSCSTNNGGCSHVCTSLRHWKVQCSCPGNLQLKDDGKTCQEAPPCHGMTPLTRPSTRRDYFCGGSRRHICPANSYCHISPSDAFAKCCSAPLPSYSIIVASPKAIWQLFMDTKQNRFTTQKLQIQNPSMLVALDYNPIDKRIYWSDVDDRKIKRMSVTGIGGEETIAWNNVGIVDGLTLDVENDLIYWTDVTSKSIERANLNGHSRRTLLGGLDKPRAIVLYKTRRWMFWTDWGTVPKIERADMNGHGQTTIVSGDLSWPNGLVIDEASQTLFWADAGLDKIETSDLTGGGRRVLLSSPHVNHPFSLAILNNRLFWSDWETGGIHSVDKQTGKDVVTVALGIERPTSFALFKAVPPVDASVRCPDPRHPKHGSRHPSPEGDDYPQGAVIRYTCFPQFDLHGPVTRMCLANGQWSEKAPECLTPPRFRFVPSNETVEESKTSTFLCSASTPDTKITWYKDGKVLTGSHFAVLASGSLLILRVYREDKGWYVCNATNKAGTKLARAYLKVLRPLDSDCGKPTLTTRGKIVGGTKVEAGHYPWQVSLWNTRANKHFCGGSLVSERWIVTAAHCVSSGGISINDVEVRLGKLYTNRPEPSREQIIRPDRIVIHPQYDSDRADYDADLALIHLKSDVIFTDYVRPICLPLRRQDSDRTLLRTGNIGVITGWGRKKETGREVLRRMHQVKVPIVDQALCKAAHTRYPVTSNMFCAGHHNGTLGDACQGDSGGPLAIDNSQTASDDDQRWVLAGVISWGDGCGRIGKYGVYTRVSKFVRWINDQVVMD</sequence>
<dbReference type="InterPro" id="IPR018114">
    <property type="entry name" value="TRYPSIN_HIS"/>
</dbReference>
<feature type="repeat" description="LDL-receptor class B" evidence="10">
    <location>
        <begin position="801"/>
        <end position="842"/>
    </location>
</feature>
<feature type="domain" description="Peptidase S1" evidence="14">
    <location>
        <begin position="1144"/>
        <end position="1396"/>
    </location>
</feature>
<dbReference type="GO" id="GO:0006508">
    <property type="term" value="P:proteolysis"/>
    <property type="evidence" value="ECO:0007669"/>
    <property type="project" value="UniProtKB-KW"/>
</dbReference>
<dbReference type="InterPro" id="IPR050778">
    <property type="entry name" value="Cueball_EGF_LRP_Nidogen"/>
</dbReference>
<dbReference type="GO" id="GO:0017147">
    <property type="term" value="F:Wnt-protein binding"/>
    <property type="evidence" value="ECO:0007669"/>
    <property type="project" value="TreeGrafter"/>
</dbReference>
<dbReference type="SMART" id="SM00020">
    <property type="entry name" value="Tryp_SPc"/>
    <property type="match status" value="1"/>
</dbReference>
<dbReference type="Pfam" id="PF00089">
    <property type="entry name" value="Trypsin"/>
    <property type="match status" value="1"/>
</dbReference>
<dbReference type="Gene3D" id="2.120.10.30">
    <property type="entry name" value="TolB, C-terminal domain"/>
    <property type="match status" value="1"/>
</dbReference>
<protein>
    <submittedName>
        <fullName evidence="17">Uncharacterized protein</fullName>
    </submittedName>
</protein>
<keyword evidence="4" id="KW-0677">Repeat</keyword>
<keyword evidence="9" id="KW-0768">Sushi</keyword>
<dbReference type="OrthoDB" id="6380398at2759"/>
<dbReference type="Gene3D" id="2.10.70.10">
    <property type="entry name" value="Complement Module, domain 1"/>
    <property type="match status" value="1"/>
</dbReference>
<feature type="repeat" description="LDL-receptor class B" evidence="10">
    <location>
        <begin position="843"/>
        <end position="886"/>
    </location>
</feature>
<dbReference type="InterPro" id="IPR000436">
    <property type="entry name" value="Sushi_SCR_CCP_dom"/>
</dbReference>
<gene>
    <name evidence="17" type="ORF">pdam_00022018</name>
</gene>
<dbReference type="InterPro" id="IPR001314">
    <property type="entry name" value="Peptidase_S1A"/>
</dbReference>
<dbReference type="InterPro" id="IPR013098">
    <property type="entry name" value="Ig_I-set"/>
</dbReference>
<dbReference type="InterPro" id="IPR003598">
    <property type="entry name" value="Ig_sub2"/>
</dbReference>
<dbReference type="SUPFAM" id="SSF50494">
    <property type="entry name" value="Trypsin-like serine proteases"/>
    <property type="match status" value="1"/>
</dbReference>
<feature type="disulfide bond" evidence="9">
    <location>
        <begin position="1010"/>
        <end position="1037"/>
    </location>
</feature>
<dbReference type="InterPro" id="IPR011042">
    <property type="entry name" value="6-blade_b-propeller_TolB-like"/>
</dbReference>
<evidence type="ECO:0000256" key="13">
    <source>
        <dbReference type="SAM" id="SignalP"/>
    </source>
</evidence>
<dbReference type="SUPFAM" id="SSF48726">
    <property type="entry name" value="Immunoglobulin"/>
    <property type="match status" value="1"/>
</dbReference>
<dbReference type="InterPro" id="IPR000033">
    <property type="entry name" value="LDLR_classB_rpt"/>
</dbReference>
<dbReference type="Gene3D" id="2.60.40.10">
    <property type="entry name" value="Immunoglobulins"/>
    <property type="match status" value="1"/>
</dbReference>
<feature type="domain" description="Sushi" evidence="16">
    <location>
        <begin position="978"/>
        <end position="1039"/>
    </location>
</feature>
<dbReference type="Gene3D" id="2.40.10.10">
    <property type="entry name" value="Trypsin-like serine proteases"/>
    <property type="match status" value="2"/>
</dbReference>
<dbReference type="InterPro" id="IPR003599">
    <property type="entry name" value="Ig_sub"/>
</dbReference>
<dbReference type="GO" id="GO:0004252">
    <property type="term" value="F:serine-type endopeptidase activity"/>
    <property type="evidence" value="ECO:0007669"/>
    <property type="project" value="InterPro"/>
</dbReference>
<dbReference type="SMART" id="SM00032">
    <property type="entry name" value="CCP"/>
    <property type="match status" value="1"/>
</dbReference>
<keyword evidence="7 9" id="KW-1015">Disulfide bond</keyword>
<dbReference type="GO" id="GO:0060070">
    <property type="term" value="P:canonical Wnt signaling pathway"/>
    <property type="evidence" value="ECO:0007669"/>
    <property type="project" value="TreeGrafter"/>
</dbReference>
<feature type="domain" description="Ig-like" evidence="15">
    <location>
        <begin position="1041"/>
        <end position="1119"/>
    </location>
</feature>
<dbReference type="EMBL" id="RCHS01003740">
    <property type="protein sequence ID" value="RMX39936.1"/>
    <property type="molecule type" value="Genomic_DNA"/>
</dbReference>
<dbReference type="InterPro" id="IPR035976">
    <property type="entry name" value="Sushi/SCR/CCP_sf"/>
</dbReference>
<dbReference type="SUPFAM" id="SSF63825">
    <property type="entry name" value="YWTD domain"/>
    <property type="match status" value="1"/>
</dbReference>
<evidence type="ECO:0000256" key="6">
    <source>
        <dbReference type="ARBA" id="ARBA00022825"/>
    </source>
</evidence>
<keyword evidence="8" id="KW-0325">Glycoprotein</keyword>
<organism evidence="17 18">
    <name type="scientific">Pocillopora damicornis</name>
    <name type="common">Cauliflower coral</name>
    <name type="synonym">Millepora damicornis</name>
    <dbReference type="NCBI Taxonomy" id="46731"/>
    <lineage>
        <taxon>Eukaryota</taxon>
        <taxon>Metazoa</taxon>
        <taxon>Cnidaria</taxon>
        <taxon>Anthozoa</taxon>
        <taxon>Hexacorallia</taxon>
        <taxon>Scleractinia</taxon>
        <taxon>Astrocoeniina</taxon>
        <taxon>Pocilloporidae</taxon>
        <taxon>Pocillopora</taxon>
    </lineage>
</organism>
<dbReference type="SUPFAM" id="SSF57535">
    <property type="entry name" value="Complement control module/SCR domain"/>
    <property type="match status" value="1"/>
</dbReference>
<dbReference type="Gene3D" id="2.10.25.10">
    <property type="entry name" value="Laminin"/>
    <property type="match status" value="1"/>
</dbReference>
<dbReference type="Proteomes" id="UP000275408">
    <property type="component" value="Unassembled WGS sequence"/>
</dbReference>
<dbReference type="Pfam" id="PF07679">
    <property type="entry name" value="I-set"/>
    <property type="match status" value="1"/>
</dbReference>
<proteinExistence type="predicted"/>
<dbReference type="GO" id="GO:0005886">
    <property type="term" value="C:plasma membrane"/>
    <property type="evidence" value="ECO:0007669"/>
    <property type="project" value="TreeGrafter"/>
</dbReference>
<evidence type="ECO:0000256" key="3">
    <source>
        <dbReference type="ARBA" id="ARBA00022729"/>
    </source>
</evidence>
<feature type="signal peptide" evidence="13">
    <location>
        <begin position="1"/>
        <end position="17"/>
    </location>
</feature>
<dbReference type="SUPFAM" id="SSF57196">
    <property type="entry name" value="EGF/Laminin"/>
    <property type="match status" value="1"/>
</dbReference>
<feature type="region of interest" description="Disordered" evidence="12">
    <location>
        <begin position="978"/>
        <end position="999"/>
    </location>
</feature>
<dbReference type="PANTHER" id="PTHR46513:SF13">
    <property type="entry name" value="EGF-LIKE DOMAIN-CONTAINING PROTEIN"/>
    <property type="match status" value="1"/>
</dbReference>
<dbReference type="PRINTS" id="PR00722">
    <property type="entry name" value="CHYMOTRYPSIN"/>
</dbReference>
<dbReference type="SMART" id="SM00408">
    <property type="entry name" value="IGc2"/>
    <property type="match status" value="1"/>
</dbReference>
<dbReference type="Pfam" id="PF00084">
    <property type="entry name" value="Sushi"/>
    <property type="match status" value="1"/>
</dbReference>
<evidence type="ECO:0000256" key="7">
    <source>
        <dbReference type="ARBA" id="ARBA00023157"/>
    </source>
</evidence>
<dbReference type="FunFam" id="2.120.10.30:FF:000241">
    <property type="entry name" value="Low-density lipoprotein receptor-related protein 6"/>
    <property type="match status" value="1"/>
</dbReference>
<dbReference type="PROSITE" id="PS50240">
    <property type="entry name" value="TRYPSIN_DOM"/>
    <property type="match status" value="1"/>
</dbReference>
<keyword evidence="1" id="KW-0245">EGF-like domain</keyword>
<evidence type="ECO:0000256" key="5">
    <source>
        <dbReference type="ARBA" id="ARBA00022801"/>
    </source>
</evidence>
<evidence type="ECO:0000256" key="9">
    <source>
        <dbReference type="PROSITE-ProRule" id="PRU00302"/>
    </source>
</evidence>
<dbReference type="InterPro" id="IPR033116">
    <property type="entry name" value="TRYPSIN_SER"/>
</dbReference>
<feature type="repeat" description="LDL-receptor class B" evidence="10">
    <location>
        <begin position="887"/>
        <end position="930"/>
    </location>
</feature>
<dbReference type="PROSITE" id="PS50923">
    <property type="entry name" value="SUSHI"/>
    <property type="match status" value="1"/>
</dbReference>
<evidence type="ECO:0000256" key="10">
    <source>
        <dbReference type="PROSITE-ProRule" id="PRU00461"/>
    </source>
</evidence>
<dbReference type="PROSITE" id="PS50835">
    <property type="entry name" value="IG_LIKE"/>
    <property type="match status" value="1"/>
</dbReference>
<comment type="caution">
    <text evidence="17">The sequence shown here is derived from an EMBL/GenBank/DDBJ whole genome shotgun (WGS) entry which is preliminary data.</text>
</comment>
<dbReference type="SMART" id="SM00409">
    <property type="entry name" value="IG"/>
    <property type="match status" value="1"/>
</dbReference>
<name>A0A3M6TEV7_POCDA</name>
<keyword evidence="3 13" id="KW-0732">Signal</keyword>
<evidence type="ECO:0000256" key="11">
    <source>
        <dbReference type="RuleBase" id="RU363034"/>
    </source>
</evidence>
<evidence type="ECO:0000259" key="16">
    <source>
        <dbReference type="PROSITE" id="PS50923"/>
    </source>
</evidence>
<dbReference type="OMA" id="RHICPAN"/>
<dbReference type="Pfam" id="PF00058">
    <property type="entry name" value="Ldl_recept_b"/>
    <property type="match status" value="3"/>
</dbReference>
<dbReference type="PROSITE" id="PS00134">
    <property type="entry name" value="TRYPSIN_HIS"/>
    <property type="match status" value="1"/>
</dbReference>
<dbReference type="CDD" id="cd00033">
    <property type="entry name" value="CCP"/>
    <property type="match status" value="1"/>
</dbReference>
<evidence type="ECO:0000259" key="15">
    <source>
        <dbReference type="PROSITE" id="PS50835"/>
    </source>
</evidence>
<dbReference type="InterPro" id="IPR043504">
    <property type="entry name" value="Peptidase_S1_PA_chymotrypsin"/>
</dbReference>
<dbReference type="SMART" id="SM00135">
    <property type="entry name" value="LY"/>
    <property type="match status" value="5"/>
</dbReference>
<dbReference type="InterPro" id="IPR001254">
    <property type="entry name" value="Trypsin_dom"/>
</dbReference>
<evidence type="ECO:0000256" key="12">
    <source>
        <dbReference type="SAM" id="MobiDB-lite"/>
    </source>
</evidence>
<dbReference type="FunFam" id="2.40.10.10:FF:000120">
    <property type="entry name" value="Putative serine protease"/>
    <property type="match status" value="1"/>
</dbReference>